<feature type="region of interest" description="Disordered" evidence="1">
    <location>
        <begin position="1"/>
        <end position="20"/>
    </location>
</feature>
<feature type="compositionally biased region" description="Basic and acidic residues" evidence="1">
    <location>
        <begin position="103"/>
        <end position="112"/>
    </location>
</feature>
<organism evidence="3">
    <name type="scientific">Caenorhabditis brenneri</name>
    <name type="common">Nematode worm</name>
    <dbReference type="NCBI Taxonomy" id="135651"/>
    <lineage>
        <taxon>Eukaryota</taxon>
        <taxon>Metazoa</taxon>
        <taxon>Ecdysozoa</taxon>
        <taxon>Nematoda</taxon>
        <taxon>Chromadorea</taxon>
        <taxon>Rhabditida</taxon>
        <taxon>Rhabditina</taxon>
        <taxon>Rhabditomorpha</taxon>
        <taxon>Rhabditoidea</taxon>
        <taxon>Rhabditidae</taxon>
        <taxon>Peloderinae</taxon>
        <taxon>Caenorhabditis</taxon>
    </lineage>
</organism>
<reference evidence="3" key="1">
    <citation type="submission" date="2011-07" db="EMBL/GenBank/DDBJ databases">
        <authorList>
            <consortium name="Caenorhabditis brenneri Sequencing and Analysis Consortium"/>
            <person name="Wilson R.K."/>
        </authorList>
    </citation>
    <scope>NUCLEOTIDE SEQUENCE [LARGE SCALE GENOMIC DNA]</scope>
    <source>
        <strain evidence="3">PB2801</strain>
    </source>
</reference>
<evidence type="ECO:0000256" key="1">
    <source>
        <dbReference type="SAM" id="MobiDB-lite"/>
    </source>
</evidence>
<evidence type="ECO:0008006" key="4">
    <source>
        <dbReference type="Google" id="ProtNLM"/>
    </source>
</evidence>
<dbReference type="InParanoid" id="G0MMW0"/>
<dbReference type="EMBL" id="GL379802">
    <property type="protein sequence ID" value="EGT37531.1"/>
    <property type="molecule type" value="Genomic_DNA"/>
</dbReference>
<feature type="compositionally biased region" description="Basic residues" evidence="1">
    <location>
        <begin position="1"/>
        <end position="10"/>
    </location>
</feature>
<name>G0MMW0_CAEBE</name>
<gene>
    <name evidence="2" type="ORF">CAEBREN_05321</name>
</gene>
<feature type="region of interest" description="Disordered" evidence="1">
    <location>
        <begin position="103"/>
        <end position="198"/>
    </location>
</feature>
<dbReference type="Proteomes" id="UP000008068">
    <property type="component" value="Unassembled WGS sequence"/>
</dbReference>
<accession>G0MMW0</accession>
<feature type="compositionally biased region" description="Acidic residues" evidence="1">
    <location>
        <begin position="176"/>
        <end position="189"/>
    </location>
</feature>
<feature type="compositionally biased region" description="Basic and acidic residues" evidence="1">
    <location>
        <begin position="122"/>
        <end position="132"/>
    </location>
</feature>
<feature type="region of interest" description="Disordered" evidence="1">
    <location>
        <begin position="213"/>
        <end position="240"/>
    </location>
</feature>
<protein>
    <recommendedName>
        <fullName evidence="4">Ubiquitin-like domain-containing protein</fullName>
    </recommendedName>
</protein>
<keyword evidence="3" id="KW-1185">Reference proteome</keyword>
<dbReference type="HOGENOM" id="CLU_674804_0_0_1"/>
<sequence length="408" mass="44992">MSTRPRRKRNAQAPAPPPAIDPLHLLNPHIRIDSLKKHVKKRDTRFNKIIKDIRDVTAGRCDQQEAKMETMGAEFKKLKEMFVAMAGELKECKEKLRVLEEQAAKDRARNNDGDDDDDHDGADEFRGGHDDGNGGGMDFDDVDLGGDHTNGNNDDGSDERQDDGSGGRGDNAGANEDIDQGNDEVEESAGTEGSAPIGRGAEAMQVALMNRDQDPEGAGNRAAEPSSPDAHPGQPKAGVPKQKTFSLENLQHLLENGNILGLLEAINENLAKLTPFFAGPGIREMSEVLSKLQDVEQARIQGGTPAKRQKMDGDFYKPENLLLSDETVFYVRSFEQLYVVIMKRRQTVADLKKILEEKTGKNAENWRCFVGPHLLLDCYEVKSVIEDHCLVHVSEGNPDIQTSSSSRQ</sequence>
<evidence type="ECO:0000313" key="3">
    <source>
        <dbReference type="Proteomes" id="UP000008068"/>
    </source>
</evidence>
<proteinExistence type="predicted"/>
<evidence type="ECO:0000313" key="2">
    <source>
        <dbReference type="EMBL" id="EGT37531.1"/>
    </source>
</evidence>
<dbReference type="AlphaFoldDB" id="G0MMW0"/>